<keyword evidence="1" id="KW-1133">Transmembrane helix</keyword>
<dbReference type="CDD" id="cd00198">
    <property type="entry name" value="vWFA"/>
    <property type="match status" value="1"/>
</dbReference>
<dbReference type="RefSeq" id="WP_181760245.1">
    <property type="nucleotide sequence ID" value="NZ_BMCR01000003.1"/>
</dbReference>
<feature type="domain" description="VWFA" evidence="2">
    <location>
        <begin position="141"/>
        <end position="193"/>
    </location>
</feature>
<keyword evidence="4" id="KW-1185">Reference proteome</keyword>
<evidence type="ECO:0000313" key="3">
    <source>
        <dbReference type="EMBL" id="MBA4612050.1"/>
    </source>
</evidence>
<evidence type="ECO:0000313" key="4">
    <source>
        <dbReference type="Proteomes" id="UP000559404"/>
    </source>
</evidence>
<dbReference type="AlphaFoldDB" id="A0A838XZ71"/>
<protein>
    <submittedName>
        <fullName evidence="3">VWA domain-containing protein</fullName>
    </submittedName>
</protein>
<dbReference type="InterPro" id="IPR002035">
    <property type="entry name" value="VWF_A"/>
</dbReference>
<name>A0A838XZ71_9HYPH</name>
<proteinExistence type="predicted"/>
<dbReference type="PROSITE" id="PS50234">
    <property type="entry name" value="VWFA"/>
    <property type="match status" value="1"/>
</dbReference>
<reference evidence="3 4" key="2">
    <citation type="submission" date="2020-08" db="EMBL/GenBank/DDBJ databases">
        <title>Stappia taiwanensis sp. nov., isolated from a coastal thermal spring.</title>
        <authorList>
            <person name="Kampfer P."/>
        </authorList>
    </citation>
    <scope>NUCLEOTIDE SEQUENCE [LARGE SCALE GENOMIC DNA]</scope>
    <source>
        <strain evidence="3 4">DSM 23284</strain>
    </source>
</reference>
<dbReference type="InterPro" id="IPR028087">
    <property type="entry name" value="Tad_N"/>
</dbReference>
<evidence type="ECO:0000256" key="1">
    <source>
        <dbReference type="SAM" id="Phobius"/>
    </source>
</evidence>
<sequence length="545" mass="61067">MRKFRRLLSKFADDRSGALVIMLALVAAFLILIVGAGLDFGRGHSTKARLQAAVDAAALAANYDSDGLSEDAIRENATRYFNSTYIPQHGGNVEVEVSVVKGVVTVIGREKVPALFGSFFGNDTLDVSVRSQTVVGKATFDVVMVLDNSGSMRGSKLTTLKNAGKDLAETLFEINKTGDRRDRVKIGLVPFTSFVNIGKESASEDWMDREGRSPIHWTNFETRADGTPDPNEFDQRYFINGRPSRFTLFKQLKHTDWLGCVEARPMPYDVTDAAPTRDDPATLFVPQFAPAEPLREKNQGDYKGKFTNFYLDEDKGACTTSVKRAYKNSGMTRPEYAQKRLCKYRNQPRSYGNSYTKGPNYNCRTAPVTNLTDKESTIYAGLKKMKATGNTNIQQGTVWGWRMLTPGAPFTSGREKDETSDNEHVRILIVMTDGQNTYTNQYTFNRTRPEAYGYGAEQRLGRGVDQRWEIERKMDERTALTCENAKADGVSIYTVAFRISDRDTVKMMRNCATSPNMAFEAKSNNDLVEAFKRIADEISKLRLAR</sequence>
<reference evidence="3 4" key="1">
    <citation type="submission" date="2020-07" db="EMBL/GenBank/DDBJ databases">
        <authorList>
            <person name="Li M."/>
        </authorList>
    </citation>
    <scope>NUCLEOTIDE SEQUENCE [LARGE SCALE GENOMIC DNA]</scope>
    <source>
        <strain evidence="3 4">DSM 23284</strain>
    </source>
</reference>
<evidence type="ECO:0000259" key="2">
    <source>
        <dbReference type="PROSITE" id="PS50234"/>
    </source>
</evidence>
<dbReference type="InterPro" id="IPR036465">
    <property type="entry name" value="vWFA_dom_sf"/>
</dbReference>
<keyword evidence="1" id="KW-0472">Membrane</keyword>
<keyword evidence="1" id="KW-0812">Transmembrane</keyword>
<organism evidence="3 4">
    <name type="scientific">Stappia taiwanensis</name>
    <dbReference type="NCBI Taxonomy" id="992267"/>
    <lineage>
        <taxon>Bacteria</taxon>
        <taxon>Pseudomonadati</taxon>
        <taxon>Pseudomonadota</taxon>
        <taxon>Alphaproteobacteria</taxon>
        <taxon>Hyphomicrobiales</taxon>
        <taxon>Stappiaceae</taxon>
        <taxon>Stappia</taxon>
    </lineage>
</organism>
<dbReference type="Gene3D" id="3.40.50.410">
    <property type="entry name" value="von Willebrand factor, type A domain"/>
    <property type="match status" value="1"/>
</dbReference>
<accession>A0A838XZ71</accession>
<dbReference type="Proteomes" id="UP000559404">
    <property type="component" value="Unassembled WGS sequence"/>
</dbReference>
<dbReference type="Pfam" id="PF13400">
    <property type="entry name" value="Tad"/>
    <property type="match status" value="1"/>
</dbReference>
<dbReference type="SUPFAM" id="SSF53300">
    <property type="entry name" value="vWA-like"/>
    <property type="match status" value="1"/>
</dbReference>
<dbReference type="EMBL" id="JACEON010000008">
    <property type="protein sequence ID" value="MBA4612050.1"/>
    <property type="molecule type" value="Genomic_DNA"/>
</dbReference>
<gene>
    <name evidence="3" type="ORF">H1W37_10325</name>
</gene>
<feature type="transmembrane region" description="Helical" evidence="1">
    <location>
        <begin position="20"/>
        <end position="38"/>
    </location>
</feature>
<comment type="caution">
    <text evidence="3">The sequence shown here is derived from an EMBL/GenBank/DDBJ whole genome shotgun (WGS) entry which is preliminary data.</text>
</comment>